<dbReference type="GO" id="GO:0003755">
    <property type="term" value="F:peptidyl-prolyl cis-trans isomerase activity"/>
    <property type="evidence" value="ECO:0007669"/>
    <property type="project" value="UniProtKB-KW"/>
</dbReference>
<dbReference type="Proteomes" id="UP000264217">
    <property type="component" value="Unassembled WGS sequence"/>
</dbReference>
<accession>A0A372NSE0</accession>
<dbReference type="RefSeq" id="WP_117391533.1">
    <property type="nucleotide sequence ID" value="NZ_QWDC01000002.1"/>
</dbReference>
<dbReference type="AlphaFoldDB" id="A0A372NSE0"/>
<protein>
    <recommendedName>
        <fullName evidence="3 6">peptidylprolyl isomerase</fullName>
        <ecNumber evidence="3 6">5.2.1.8</ecNumber>
    </recommendedName>
</protein>
<comment type="catalytic activity">
    <reaction evidence="1 6">
        <text>[protein]-peptidylproline (omega=180) = [protein]-peptidylproline (omega=0)</text>
        <dbReference type="Rhea" id="RHEA:16237"/>
        <dbReference type="Rhea" id="RHEA-COMP:10747"/>
        <dbReference type="Rhea" id="RHEA-COMP:10748"/>
        <dbReference type="ChEBI" id="CHEBI:83833"/>
        <dbReference type="ChEBI" id="CHEBI:83834"/>
        <dbReference type="EC" id="5.2.1.8"/>
    </reaction>
</comment>
<dbReference type="Gene3D" id="3.10.50.40">
    <property type="match status" value="2"/>
</dbReference>
<evidence type="ECO:0000256" key="4">
    <source>
        <dbReference type="ARBA" id="ARBA00023110"/>
    </source>
</evidence>
<evidence type="ECO:0000259" key="8">
    <source>
        <dbReference type="PROSITE" id="PS50059"/>
    </source>
</evidence>
<evidence type="ECO:0000313" key="10">
    <source>
        <dbReference type="Proteomes" id="UP000264217"/>
    </source>
</evidence>
<dbReference type="EC" id="5.2.1.8" evidence="3 6"/>
<evidence type="ECO:0000256" key="2">
    <source>
        <dbReference type="ARBA" id="ARBA00006577"/>
    </source>
</evidence>
<sequence length="333" mass="35988">MKKIIYTIAFAATALSASAQTPAQFKKADKGVEYQIISKNPGRKLTENDVITFEAVQKNGKDSVLFSTYKQGQPVKTQVRASTNPADLMNIFQQMSVNDSACVKIPVDSIYKGHEAQMPAIFEKGSNVVFNVKIIKAQTLDEAMAERNAAMAKVKAEGEKLKIAEAGLLTKYIAEKKLTPKTTASGLKYIIKEAGTKPKPLAGDTVYVNYTGRTLEGKVFDSSIEADAKAAGLQQPGRNYEPISFALASGRVIPGWDEGLALLNEGSKATFLIPSTLAYGERGAGNDIKPFSTLIFDLELVKVVRVPHAAAPKATTTKKKTAVKKRVTAKKKN</sequence>
<name>A0A372NSE0_9SPHI</name>
<organism evidence="9 10">
    <name type="scientific">Mucilaginibacter conchicola</name>
    <dbReference type="NCBI Taxonomy" id="2303333"/>
    <lineage>
        <taxon>Bacteria</taxon>
        <taxon>Pseudomonadati</taxon>
        <taxon>Bacteroidota</taxon>
        <taxon>Sphingobacteriia</taxon>
        <taxon>Sphingobacteriales</taxon>
        <taxon>Sphingobacteriaceae</taxon>
        <taxon>Mucilaginibacter</taxon>
    </lineage>
</organism>
<dbReference type="PROSITE" id="PS50059">
    <property type="entry name" value="FKBP_PPIASE"/>
    <property type="match status" value="1"/>
</dbReference>
<dbReference type="PANTHER" id="PTHR43811:SF19">
    <property type="entry name" value="39 KDA FK506-BINDING NUCLEAR PROTEIN"/>
    <property type="match status" value="1"/>
</dbReference>
<dbReference type="EMBL" id="QWDC01000002">
    <property type="protein sequence ID" value="RFZ91821.1"/>
    <property type="molecule type" value="Genomic_DNA"/>
</dbReference>
<proteinExistence type="inferred from homology"/>
<gene>
    <name evidence="9" type="ORF">D0C36_10240</name>
</gene>
<comment type="similarity">
    <text evidence="2">Belongs to the FKBP-type PPIase family.</text>
</comment>
<feature type="chain" id="PRO_5016696547" description="peptidylprolyl isomerase" evidence="7">
    <location>
        <begin position="20"/>
        <end position="333"/>
    </location>
</feature>
<feature type="domain" description="PPIase FKBP-type" evidence="8">
    <location>
        <begin position="203"/>
        <end position="304"/>
    </location>
</feature>
<dbReference type="Pfam" id="PF00254">
    <property type="entry name" value="FKBP_C"/>
    <property type="match status" value="2"/>
</dbReference>
<evidence type="ECO:0000256" key="1">
    <source>
        <dbReference type="ARBA" id="ARBA00000971"/>
    </source>
</evidence>
<feature type="signal peptide" evidence="7">
    <location>
        <begin position="1"/>
        <end position="19"/>
    </location>
</feature>
<evidence type="ECO:0000256" key="6">
    <source>
        <dbReference type="PROSITE-ProRule" id="PRU00277"/>
    </source>
</evidence>
<keyword evidence="5 6" id="KW-0413">Isomerase</keyword>
<dbReference type="InterPro" id="IPR046357">
    <property type="entry name" value="PPIase_dom_sf"/>
</dbReference>
<keyword evidence="7" id="KW-0732">Signal</keyword>
<reference evidence="9 10" key="1">
    <citation type="submission" date="2018-08" db="EMBL/GenBank/DDBJ databases">
        <title>Mucilaginibacter sp. MYSH2.</title>
        <authorList>
            <person name="Seo T."/>
        </authorList>
    </citation>
    <scope>NUCLEOTIDE SEQUENCE [LARGE SCALE GENOMIC DNA]</scope>
    <source>
        <strain evidence="9 10">MYSH2</strain>
    </source>
</reference>
<keyword evidence="10" id="KW-1185">Reference proteome</keyword>
<dbReference type="PANTHER" id="PTHR43811">
    <property type="entry name" value="FKBP-TYPE PEPTIDYL-PROLYL CIS-TRANS ISOMERASE FKPA"/>
    <property type="match status" value="1"/>
</dbReference>
<evidence type="ECO:0000256" key="5">
    <source>
        <dbReference type="ARBA" id="ARBA00023235"/>
    </source>
</evidence>
<dbReference type="OrthoDB" id="9814548at2"/>
<keyword evidence="4 6" id="KW-0697">Rotamase</keyword>
<comment type="caution">
    <text evidence="9">The sequence shown here is derived from an EMBL/GenBank/DDBJ whole genome shotgun (WGS) entry which is preliminary data.</text>
</comment>
<evidence type="ECO:0000256" key="3">
    <source>
        <dbReference type="ARBA" id="ARBA00013194"/>
    </source>
</evidence>
<evidence type="ECO:0000313" key="9">
    <source>
        <dbReference type="EMBL" id="RFZ91821.1"/>
    </source>
</evidence>
<dbReference type="InterPro" id="IPR001179">
    <property type="entry name" value="PPIase_FKBP_dom"/>
</dbReference>
<dbReference type="SUPFAM" id="SSF54534">
    <property type="entry name" value="FKBP-like"/>
    <property type="match status" value="2"/>
</dbReference>
<evidence type="ECO:0000256" key="7">
    <source>
        <dbReference type="SAM" id="SignalP"/>
    </source>
</evidence>